<dbReference type="InterPro" id="IPR001859">
    <property type="entry name" value="Ribosomal_P1/P2_euk"/>
</dbReference>
<evidence type="ECO:0000313" key="8">
    <source>
        <dbReference type="EMBL" id="CAF0741399.1"/>
    </source>
</evidence>
<dbReference type="Proteomes" id="UP000663879">
    <property type="component" value="Unassembled WGS sequence"/>
</dbReference>
<sequence>MVGQNDELACVYAALILADDNIAITGDKISAVLKAANYEVEPYWPGLFANALEGVKVRDLITNIGSGAAAPAAAPVAAAGGAAPAAAAAKKEEPKKEEKKKEESEDEDMGFGLFD</sequence>
<keyword evidence="3" id="KW-0689">Ribosomal protein</keyword>
<accession>A0A813NL47</accession>
<dbReference type="GO" id="GO:0006414">
    <property type="term" value="P:translational elongation"/>
    <property type="evidence" value="ECO:0007669"/>
    <property type="project" value="InterPro"/>
</dbReference>
<dbReference type="GO" id="GO:0022625">
    <property type="term" value="C:cytosolic large ribosomal subunit"/>
    <property type="evidence" value="ECO:0007669"/>
    <property type="project" value="TreeGrafter"/>
</dbReference>
<feature type="region of interest" description="Disordered" evidence="7">
    <location>
        <begin position="85"/>
        <end position="115"/>
    </location>
</feature>
<dbReference type="Pfam" id="PF00428">
    <property type="entry name" value="Ribosomal_60s"/>
    <property type="match status" value="1"/>
</dbReference>
<reference evidence="8" key="1">
    <citation type="submission" date="2021-02" db="EMBL/GenBank/DDBJ databases">
        <authorList>
            <person name="Nowell W R."/>
        </authorList>
    </citation>
    <scope>NUCLEOTIDE SEQUENCE</scope>
    <source>
        <strain evidence="8">Ploen Becks lab</strain>
    </source>
</reference>
<dbReference type="PANTHER" id="PTHR45696:SF10">
    <property type="entry name" value="LARGE RIBOSOMAL SUBUNIT PROTEIN P1"/>
    <property type="match status" value="1"/>
</dbReference>
<dbReference type="GO" id="GO:0003735">
    <property type="term" value="F:structural constituent of ribosome"/>
    <property type="evidence" value="ECO:0007669"/>
    <property type="project" value="InterPro"/>
</dbReference>
<dbReference type="AlphaFoldDB" id="A0A813NL47"/>
<protein>
    <recommendedName>
        <fullName evidence="5">Large ribosomal subunit protein P1</fullName>
    </recommendedName>
    <alternativeName>
        <fullName evidence="6">60S acidic ribosomal protein P1</fullName>
    </alternativeName>
</protein>
<evidence type="ECO:0000256" key="2">
    <source>
        <dbReference type="ARBA" id="ARBA00005436"/>
    </source>
</evidence>
<gene>
    <name evidence="8" type="ORF">OXX778_LOCUS3413</name>
</gene>
<dbReference type="FunFam" id="1.10.10.1410:FF:000001">
    <property type="entry name" value="60S acidic ribosomal protein P1"/>
    <property type="match status" value="1"/>
</dbReference>
<proteinExistence type="inferred from homology"/>
<keyword evidence="4" id="KW-0687">Ribonucleoprotein</keyword>
<dbReference type="InterPro" id="IPR027534">
    <property type="entry name" value="Ribosomal_P1/P2"/>
</dbReference>
<dbReference type="GO" id="GO:0043021">
    <property type="term" value="F:ribonucleoprotein complex binding"/>
    <property type="evidence" value="ECO:0007669"/>
    <property type="project" value="TreeGrafter"/>
</dbReference>
<dbReference type="InterPro" id="IPR038716">
    <property type="entry name" value="P1/P2_N_sf"/>
</dbReference>
<evidence type="ECO:0000256" key="1">
    <source>
        <dbReference type="ARBA" id="ARBA00003362"/>
    </source>
</evidence>
<comment type="caution">
    <text evidence="8">The sequence shown here is derived from an EMBL/GenBank/DDBJ whole genome shotgun (WGS) entry which is preliminary data.</text>
</comment>
<organism evidence="8 9">
    <name type="scientific">Brachionus calyciflorus</name>
    <dbReference type="NCBI Taxonomy" id="104777"/>
    <lineage>
        <taxon>Eukaryota</taxon>
        <taxon>Metazoa</taxon>
        <taxon>Spiralia</taxon>
        <taxon>Gnathifera</taxon>
        <taxon>Rotifera</taxon>
        <taxon>Eurotatoria</taxon>
        <taxon>Monogononta</taxon>
        <taxon>Pseudotrocha</taxon>
        <taxon>Ploima</taxon>
        <taxon>Brachionidae</taxon>
        <taxon>Brachionus</taxon>
    </lineage>
</organism>
<dbReference type="CDD" id="cd05831">
    <property type="entry name" value="Ribosomal_P1"/>
    <property type="match status" value="1"/>
</dbReference>
<dbReference type="OrthoDB" id="2194681at2759"/>
<keyword evidence="9" id="KW-1185">Reference proteome</keyword>
<comment type="function">
    <text evidence="1">Plays an important role in the elongation step of protein synthesis.</text>
</comment>
<evidence type="ECO:0000256" key="3">
    <source>
        <dbReference type="ARBA" id="ARBA00022980"/>
    </source>
</evidence>
<evidence type="ECO:0000256" key="5">
    <source>
        <dbReference type="ARBA" id="ARBA00041116"/>
    </source>
</evidence>
<feature type="compositionally biased region" description="Basic and acidic residues" evidence="7">
    <location>
        <begin position="89"/>
        <end position="103"/>
    </location>
</feature>
<evidence type="ECO:0000256" key="4">
    <source>
        <dbReference type="ARBA" id="ARBA00023274"/>
    </source>
</evidence>
<dbReference type="HAMAP" id="MF_01478">
    <property type="entry name" value="Ribosomal_L12_arch"/>
    <property type="match status" value="1"/>
</dbReference>
<dbReference type="PANTHER" id="PTHR45696">
    <property type="entry name" value="60S ACIDIC RIBOSOMAL PROTEIN P1"/>
    <property type="match status" value="1"/>
</dbReference>
<dbReference type="GO" id="GO:0030295">
    <property type="term" value="F:protein kinase activator activity"/>
    <property type="evidence" value="ECO:0007669"/>
    <property type="project" value="TreeGrafter"/>
</dbReference>
<dbReference type="GO" id="GO:0002181">
    <property type="term" value="P:cytoplasmic translation"/>
    <property type="evidence" value="ECO:0007669"/>
    <property type="project" value="TreeGrafter"/>
</dbReference>
<evidence type="ECO:0000313" key="9">
    <source>
        <dbReference type="Proteomes" id="UP000663879"/>
    </source>
</evidence>
<dbReference type="EMBL" id="CAJNOC010000299">
    <property type="protein sequence ID" value="CAF0741399.1"/>
    <property type="molecule type" value="Genomic_DNA"/>
</dbReference>
<evidence type="ECO:0000256" key="6">
    <source>
        <dbReference type="ARBA" id="ARBA00042918"/>
    </source>
</evidence>
<dbReference type="Gene3D" id="1.10.10.1410">
    <property type="match status" value="1"/>
</dbReference>
<dbReference type="PRINTS" id="PR00456">
    <property type="entry name" value="RIBOSOMALP2"/>
</dbReference>
<comment type="similarity">
    <text evidence="2">Belongs to the eukaryotic ribosomal protein P1/P2 family.</text>
</comment>
<name>A0A813NL47_9BILA</name>
<evidence type="ECO:0000256" key="7">
    <source>
        <dbReference type="SAM" id="MobiDB-lite"/>
    </source>
</evidence>